<feature type="non-terminal residue" evidence="1">
    <location>
        <position position="454"/>
    </location>
</feature>
<dbReference type="SUPFAM" id="SSF49299">
    <property type="entry name" value="PKD domain"/>
    <property type="match status" value="1"/>
</dbReference>
<proteinExistence type="predicted"/>
<name>A0AAW0WL86_CHEQU</name>
<organism evidence="1 2">
    <name type="scientific">Cherax quadricarinatus</name>
    <name type="common">Australian red claw crayfish</name>
    <dbReference type="NCBI Taxonomy" id="27406"/>
    <lineage>
        <taxon>Eukaryota</taxon>
        <taxon>Metazoa</taxon>
        <taxon>Ecdysozoa</taxon>
        <taxon>Arthropoda</taxon>
        <taxon>Crustacea</taxon>
        <taxon>Multicrustacea</taxon>
        <taxon>Malacostraca</taxon>
        <taxon>Eumalacostraca</taxon>
        <taxon>Eucarida</taxon>
        <taxon>Decapoda</taxon>
        <taxon>Pleocyemata</taxon>
        <taxon>Astacidea</taxon>
        <taxon>Parastacoidea</taxon>
        <taxon>Parastacidae</taxon>
        <taxon>Cherax</taxon>
    </lineage>
</organism>
<comment type="caution">
    <text evidence="1">The sequence shown here is derived from an EMBL/GenBank/DDBJ whole genome shotgun (WGS) entry which is preliminary data.</text>
</comment>
<accession>A0AAW0WL86</accession>
<dbReference type="InterPro" id="IPR035986">
    <property type="entry name" value="PKD_dom_sf"/>
</dbReference>
<evidence type="ECO:0000313" key="1">
    <source>
        <dbReference type="EMBL" id="KAK8728463.1"/>
    </source>
</evidence>
<sequence>HREVMATPVDLLPGDVITITGPVGKSPQASAGGDIVAGVPSTSHHYVAAIVKENMPVQLAHSCITVNVDVNLKVTDDNGVATPLTNITSCERNITDVQITIAQLLTETFNASLNLAPPYYIRSNINANFTAVFSVAGPISLTFSFEPSVGTNYTFNDTGDYPLGTVPHQLTYPLTLTEDTYIATVFAQNKHNIISGPISNSTLLYVQNEVTTTWEVNELNSAGFLIMPQLPGIKFTDTSGAPFPTNASVTINWDDGVIETLPFVDPGTSQPLFNHTYAKGGYYNVTAYIFNIVSGFNVNCTMYIVEEILNFKITNNYLPTSGPTGGRPGFGKLKNQYPMDKNLSFIPFMTQGTVDYYIVINDTSGSEMFRFTVPNPFTPLAYPFQDYIGFETELNMTVIAVNAFQSVNVSLSLDIVGQIRVCQIDDFSIVTQKNEMKTFSITFESVGAGTCLIV</sequence>
<dbReference type="Proteomes" id="UP001445076">
    <property type="component" value="Unassembled WGS sequence"/>
</dbReference>
<feature type="non-terminal residue" evidence="1">
    <location>
        <position position="1"/>
    </location>
</feature>
<protein>
    <recommendedName>
        <fullName evidence="3">PKD domain-containing protein</fullName>
    </recommendedName>
</protein>
<gene>
    <name evidence="1" type="ORF">OTU49_017474</name>
</gene>
<evidence type="ECO:0000313" key="2">
    <source>
        <dbReference type="Proteomes" id="UP001445076"/>
    </source>
</evidence>
<evidence type="ECO:0008006" key="3">
    <source>
        <dbReference type="Google" id="ProtNLM"/>
    </source>
</evidence>
<dbReference type="AlphaFoldDB" id="A0AAW0WL86"/>
<keyword evidence="2" id="KW-1185">Reference proteome</keyword>
<dbReference type="EMBL" id="JARKIK010000072">
    <property type="protein sequence ID" value="KAK8728463.1"/>
    <property type="molecule type" value="Genomic_DNA"/>
</dbReference>
<reference evidence="1 2" key="1">
    <citation type="journal article" date="2024" name="BMC Genomics">
        <title>Genome assembly of redclaw crayfish (Cherax quadricarinatus) provides insights into its immune adaptation and hypoxia tolerance.</title>
        <authorList>
            <person name="Liu Z."/>
            <person name="Zheng J."/>
            <person name="Li H."/>
            <person name="Fang K."/>
            <person name="Wang S."/>
            <person name="He J."/>
            <person name="Zhou D."/>
            <person name="Weng S."/>
            <person name="Chi M."/>
            <person name="Gu Z."/>
            <person name="He J."/>
            <person name="Li F."/>
            <person name="Wang M."/>
        </authorList>
    </citation>
    <scope>NUCLEOTIDE SEQUENCE [LARGE SCALE GENOMIC DNA]</scope>
    <source>
        <strain evidence="1">ZL_2023a</strain>
    </source>
</reference>